<dbReference type="PROSITE" id="PS01124">
    <property type="entry name" value="HTH_ARAC_FAMILY_2"/>
    <property type="match status" value="1"/>
</dbReference>
<dbReference type="Proteomes" id="UP001499959">
    <property type="component" value="Unassembled WGS sequence"/>
</dbReference>
<dbReference type="RefSeq" id="WP_345304407.1">
    <property type="nucleotide sequence ID" value="NZ_BAABJE010000017.1"/>
</dbReference>
<comment type="caution">
    <text evidence="4">The sequence shown here is derived from an EMBL/GenBank/DDBJ whole genome shotgun (WGS) entry which is preliminary data.</text>
</comment>
<dbReference type="InterPro" id="IPR002818">
    <property type="entry name" value="DJ-1/PfpI"/>
</dbReference>
<accession>A0ABP9C2Q9</accession>
<dbReference type="InterPro" id="IPR009057">
    <property type="entry name" value="Homeodomain-like_sf"/>
</dbReference>
<evidence type="ECO:0000313" key="4">
    <source>
        <dbReference type="EMBL" id="GAA4803243.1"/>
    </source>
</evidence>
<reference evidence="5" key="1">
    <citation type="journal article" date="2019" name="Int. J. Syst. Evol. Microbiol.">
        <title>The Global Catalogue of Microorganisms (GCM) 10K type strain sequencing project: providing services to taxonomists for standard genome sequencing and annotation.</title>
        <authorList>
            <consortium name="The Broad Institute Genomics Platform"/>
            <consortium name="The Broad Institute Genome Sequencing Center for Infectious Disease"/>
            <person name="Wu L."/>
            <person name="Ma J."/>
        </authorList>
    </citation>
    <scope>NUCLEOTIDE SEQUENCE [LARGE SCALE GENOMIC DNA]</scope>
    <source>
        <strain evidence="5">JCM 18204</strain>
    </source>
</reference>
<dbReference type="InterPro" id="IPR052158">
    <property type="entry name" value="INH-QAR"/>
</dbReference>
<dbReference type="SMART" id="SM00342">
    <property type="entry name" value="HTH_ARAC"/>
    <property type="match status" value="1"/>
</dbReference>
<evidence type="ECO:0000256" key="2">
    <source>
        <dbReference type="ARBA" id="ARBA00023163"/>
    </source>
</evidence>
<dbReference type="Pfam" id="PF01965">
    <property type="entry name" value="DJ-1_PfpI"/>
    <property type="match status" value="1"/>
</dbReference>
<feature type="domain" description="HTH araC/xylS-type" evidence="3">
    <location>
        <begin position="224"/>
        <end position="322"/>
    </location>
</feature>
<dbReference type="PANTHER" id="PTHR43130:SF11">
    <property type="entry name" value="TRANSCRIPTIONAL REGULATORY PROTEIN"/>
    <property type="match status" value="1"/>
</dbReference>
<evidence type="ECO:0000313" key="5">
    <source>
        <dbReference type="Proteomes" id="UP001499959"/>
    </source>
</evidence>
<evidence type="ECO:0000259" key="3">
    <source>
        <dbReference type="PROSITE" id="PS01124"/>
    </source>
</evidence>
<organism evidence="4 5">
    <name type="scientific">Lysobacter hankyongensis</name>
    <dbReference type="NCBI Taxonomy" id="1176535"/>
    <lineage>
        <taxon>Bacteria</taxon>
        <taxon>Pseudomonadati</taxon>
        <taxon>Pseudomonadota</taxon>
        <taxon>Gammaproteobacteria</taxon>
        <taxon>Lysobacterales</taxon>
        <taxon>Lysobacteraceae</taxon>
        <taxon>Lysobacter</taxon>
    </lineage>
</organism>
<protein>
    <submittedName>
        <fullName evidence="4">Helix-turn-helix domain-containing protein</fullName>
    </submittedName>
</protein>
<dbReference type="SUPFAM" id="SSF46689">
    <property type="entry name" value="Homeodomain-like"/>
    <property type="match status" value="1"/>
</dbReference>
<dbReference type="Gene3D" id="3.40.50.880">
    <property type="match status" value="1"/>
</dbReference>
<dbReference type="SUPFAM" id="SSF52317">
    <property type="entry name" value="Class I glutamine amidotransferase-like"/>
    <property type="match status" value="1"/>
</dbReference>
<dbReference type="Pfam" id="PF12833">
    <property type="entry name" value="HTH_18"/>
    <property type="match status" value="1"/>
</dbReference>
<name>A0ABP9C2Q9_9GAMM</name>
<proteinExistence type="predicted"/>
<keyword evidence="1" id="KW-0805">Transcription regulation</keyword>
<keyword evidence="2" id="KW-0804">Transcription</keyword>
<gene>
    <name evidence="4" type="ORF">GCM10023307_32550</name>
</gene>
<sequence length="326" mass="34579">MHDFTILVLEDAHPTSVAATHDILVAAGVLAARTAATAPRWRLCSIDGGQVRLQGGFSIETARLPARSRQDRSTWVLPGLGHATPAALQARLEHADAIGTIGAIARHAKQGGRVAASCSSVFLLMAAGLLDGRRATTTWWLAPLLKQMAPGCMVDADRMVCVDGPIVTAGAAFAQTDLMLHLLRECCGSALVDAVSRSLLIDGRPAQAPFIVAEQQAGGNALVARIATRIESALPHPPTVFELAQEFGMSERTLSRHLHRATGKSTAALVQGIRLRRARILLETSRMTVEQVAEAVGYGDATALRRLMKKTTGANPSRYRPVVAAG</sequence>
<dbReference type="InterPro" id="IPR018060">
    <property type="entry name" value="HTH_AraC"/>
</dbReference>
<dbReference type="InterPro" id="IPR029062">
    <property type="entry name" value="Class_I_gatase-like"/>
</dbReference>
<dbReference type="PANTHER" id="PTHR43130">
    <property type="entry name" value="ARAC-FAMILY TRANSCRIPTIONAL REGULATOR"/>
    <property type="match status" value="1"/>
</dbReference>
<keyword evidence="5" id="KW-1185">Reference proteome</keyword>
<dbReference type="Gene3D" id="1.10.10.60">
    <property type="entry name" value="Homeodomain-like"/>
    <property type="match status" value="1"/>
</dbReference>
<evidence type="ECO:0000256" key="1">
    <source>
        <dbReference type="ARBA" id="ARBA00023015"/>
    </source>
</evidence>
<dbReference type="EMBL" id="BAABJE010000017">
    <property type="protein sequence ID" value="GAA4803243.1"/>
    <property type="molecule type" value="Genomic_DNA"/>
</dbReference>